<dbReference type="InParanoid" id="A0A2G5EV72"/>
<dbReference type="InterPro" id="IPR050796">
    <property type="entry name" value="SCF_F-box_component"/>
</dbReference>
<name>A0A2G5EV72_AQUCA</name>
<dbReference type="NCBIfam" id="TIGR01640">
    <property type="entry name" value="F_box_assoc_1"/>
    <property type="match status" value="1"/>
</dbReference>
<accession>A0A2G5EV72</accession>
<reference evidence="2 3" key="1">
    <citation type="submission" date="2017-09" db="EMBL/GenBank/DDBJ databases">
        <title>WGS assembly of Aquilegia coerulea Goldsmith.</title>
        <authorList>
            <person name="Hodges S."/>
            <person name="Kramer E."/>
            <person name="Nordborg M."/>
            <person name="Tomkins J."/>
            <person name="Borevitz J."/>
            <person name="Derieg N."/>
            <person name="Yan J."/>
            <person name="Mihaltcheva S."/>
            <person name="Hayes R.D."/>
            <person name="Rokhsar D."/>
        </authorList>
    </citation>
    <scope>NUCLEOTIDE SEQUENCE [LARGE SCALE GENOMIC DNA]</scope>
    <source>
        <strain evidence="3">cv. Goldsmith</strain>
    </source>
</reference>
<gene>
    <name evidence="2" type="ORF">AQUCO_00400498v1</name>
</gene>
<evidence type="ECO:0000313" key="3">
    <source>
        <dbReference type="Proteomes" id="UP000230069"/>
    </source>
</evidence>
<protein>
    <recommendedName>
        <fullName evidence="1">F-box domain-containing protein</fullName>
    </recommendedName>
</protein>
<dbReference type="STRING" id="218851.A0A2G5EV72"/>
<evidence type="ECO:0000313" key="2">
    <source>
        <dbReference type="EMBL" id="PIA59640.1"/>
    </source>
</evidence>
<dbReference type="OrthoDB" id="1867629at2759"/>
<organism evidence="2 3">
    <name type="scientific">Aquilegia coerulea</name>
    <name type="common">Rocky mountain columbine</name>
    <dbReference type="NCBI Taxonomy" id="218851"/>
    <lineage>
        <taxon>Eukaryota</taxon>
        <taxon>Viridiplantae</taxon>
        <taxon>Streptophyta</taxon>
        <taxon>Embryophyta</taxon>
        <taxon>Tracheophyta</taxon>
        <taxon>Spermatophyta</taxon>
        <taxon>Magnoliopsida</taxon>
        <taxon>Ranunculales</taxon>
        <taxon>Ranunculaceae</taxon>
        <taxon>Thalictroideae</taxon>
        <taxon>Aquilegia</taxon>
    </lineage>
</organism>
<dbReference type="InterPro" id="IPR013187">
    <property type="entry name" value="F-box-assoc_dom_typ3"/>
</dbReference>
<dbReference type="AlphaFoldDB" id="A0A2G5EV72"/>
<dbReference type="InterPro" id="IPR036047">
    <property type="entry name" value="F-box-like_dom_sf"/>
</dbReference>
<dbReference type="SMART" id="SM00256">
    <property type="entry name" value="FBOX"/>
    <property type="match status" value="1"/>
</dbReference>
<dbReference type="SUPFAM" id="SSF81383">
    <property type="entry name" value="F-box domain"/>
    <property type="match status" value="1"/>
</dbReference>
<dbReference type="EMBL" id="KZ305021">
    <property type="protein sequence ID" value="PIA59640.1"/>
    <property type="molecule type" value="Genomic_DNA"/>
</dbReference>
<feature type="domain" description="F-box" evidence="1">
    <location>
        <begin position="18"/>
        <end position="63"/>
    </location>
</feature>
<keyword evidence="3" id="KW-1185">Reference proteome</keyword>
<dbReference type="PROSITE" id="PS50181">
    <property type="entry name" value="FBOX"/>
    <property type="match status" value="1"/>
</dbReference>
<evidence type="ECO:0000259" key="1">
    <source>
        <dbReference type="PROSITE" id="PS50181"/>
    </source>
</evidence>
<dbReference type="Proteomes" id="UP000230069">
    <property type="component" value="Unassembled WGS sequence"/>
</dbReference>
<dbReference type="PANTHER" id="PTHR31672">
    <property type="entry name" value="BNACNNG10540D PROTEIN"/>
    <property type="match status" value="1"/>
</dbReference>
<dbReference type="CDD" id="cd22157">
    <property type="entry name" value="F-box_AtFBW1-like"/>
    <property type="match status" value="1"/>
</dbReference>
<dbReference type="Pfam" id="PF08268">
    <property type="entry name" value="FBA_3"/>
    <property type="match status" value="1"/>
</dbReference>
<dbReference type="Pfam" id="PF12937">
    <property type="entry name" value="F-box-like"/>
    <property type="match status" value="1"/>
</dbReference>
<sequence>MDISLPDEKIKSTSRKMNMKMIILPEEILMDILSRLPVKSLMRCKCACKDLLRLITSPYFVKLHLKVSLNYPRILFTAKTSNKNFTFISSLDYEARCAVSNYNFSVTTGKLTLVNSCSGLVCLSDYRTVMVLCNPVTKESIEVPFDLVEPLPAADYIQQFDLGFGHDPLTDTYKVIRIDISFSASDLGDCKVYLYTLGSKEWRKIPTPGRLCRAYYEETGPYVNGAVHWYKLTDKSRYGDAQLRIDSIVAFNVGSEKFQEIPDICSKLLKVGASYSLGVLQGLLSQYIFYSSEGLYDVWLMKDYGVKESWSRLRTITFPSYSIKPLVIKKDANMFLENSSADLS</sequence>
<proteinExistence type="predicted"/>
<dbReference type="InterPro" id="IPR001810">
    <property type="entry name" value="F-box_dom"/>
</dbReference>
<dbReference type="Gene3D" id="1.20.1280.50">
    <property type="match status" value="1"/>
</dbReference>
<dbReference type="InterPro" id="IPR017451">
    <property type="entry name" value="F-box-assoc_interact_dom"/>
</dbReference>
<dbReference type="FunCoup" id="A0A2G5EV72">
    <property type="interactions" value="419"/>
</dbReference>
<dbReference type="PANTHER" id="PTHR31672:SF13">
    <property type="entry name" value="F-BOX PROTEIN CPR30-LIKE"/>
    <property type="match status" value="1"/>
</dbReference>